<dbReference type="GO" id="GO:0005576">
    <property type="term" value="C:extracellular region"/>
    <property type="evidence" value="ECO:0007669"/>
    <property type="project" value="UniProtKB-SubCell"/>
</dbReference>
<dbReference type="PANTHER" id="PTHR24276">
    <property type="entry name" value="POLYSERASE-RELATED"/>
    <property type="match status" value="1"/>
</dbReference>
<keyword evidence="3" id="KW-0964">Secreted</keyword>
<evidence type="ECO:0000259" key="8">
    <source>
        <dbReference type="PROSITE" id="PS50240"/>
    </source>
</evidence>
<dbReference type="InterPro" id="IPR043504">
    <property type="entry name" value="Peptidase_S1_PA_chymotrypsin"/>
</dbReference>
<dbReference type="InterPro" id="IPR001254">
    <property type="entry name" value="Trypsin_dom"/>
</dbReference>
<dbReference type="PROSITE" id="PS50240">
    <property type="entry name" value="TRYPSIN_DOM"/>
    <property type="match status" value="1"/>
</dbReference>
<keyword evidence="11" id="KW-1185">Reference proteome</keyword>
<keyword evidence="6" id="KW-1015">Disulfide bond</keyword>
<evidence type="ECO:0000256" key="5">
    <source>
        <dbReference type="ARBA" id="ARBA00023026"/>
    </source>
</evidence>
<evidence type="ECO:0000256" key="6">
    <source>
        <dbReference type="ARBA" id="ARBA00023157"/>
    </source>
</evidence>
<evidence type="ECO:0000256" key="4">
    <source>
        <dbReference type="ARBA" id="ARBA00022729"/>
    </source>
</evidence>
<dbReference type="GO" id="GO:0004252">
    <property type="term" value="F:serine-type endopeptidase activity"/>
    <property type="evidence" value="ECO:0007669"/>
    <property type="project" value="InterPro"/>
</dbReference>
<evidence type="ECO:0000313" key="10">
    <source>
        <dbReference type="EMBL" id="KAF4136302.1"/>
    </source>
</evidence>
<dbReference type="SMART" id="SM00020">
    <property type="entry name" value="Tryp_SPc"/>
    <property type="match status" value="1"/>
</dbReference>
<accession>A0A833SMR1</accession>
<dbReference type="Proteomes" id="UP000704712">
    <property type="component" value="Unassembled WGS sequence"/>
</dbReference>
<dbReference type="PRINTS" id="PR00722">
    <property type="entry name" value="CHYMOTRYPSIN"/>
</dbReference>
<evidence type="ECO:0000256" key="3">
    <source>
        <dbReference type="ARBA" id="ARBA00022525"/>
    </source>
</evidence>
<organism evidence="9 11">
    <name type="scientific">Phytophthora infestans</name>
    <name type="common">Potato late blight agent</name>
    <name type="synonym">Botrytis infestans</name>
    <dbReference type="NCBI Taxonomy" id="4787"/>
    <lineage>
        <taxon>Eukaryota</taxon>
        <taxon>Sar</taxon>
        <taxon>Stramenopiles</taxon>
        <taxon>Oomycota</taxon>
        <taxon>Peronosporomycetes</taxon>
        <taxon>Peronosporales</taxon>
        <taxon>Peronosporaceae</taxon>
        <taxon>Phytophthora</taxon>
    </lineage>
</organism>
<name>A0A833SMR1_PHYIN</name>
<feature type="domain" description="Peptidase S1" evidence="8">
    <location>
        <begin position="31"/>
        <end position="239"/>
    </location>
</feature>
<protein>
    <submittedName>
        <fullName evidence="9">Trypsin</fullName>
    </submittedName>
</protein>
<dbReference type="SUPFAM" id="SSF50494">
    <property type="entry name" value="Trypsin-like serine proteases"/>
    <property type="match status" value="1"/>
</dbReference>
<dbReference type="EMBL" id="WSZM01000091">
    <property type="protein sequence ID" value="KAF4043246.1"/>
    <property type="molecule type" value="Genomic_DNA"/>
</dbReference>
<sequence>MRKFHSIAIILSMATYRIEDTDLTPDEENRGFGGSDTDISKYPFVAGLILERTDDEPICGGTLVAPLFVMTSAYCIEPFTRRAQKAEKIRVVEFFEHPELNNGKDVALLKLEKPSTRKPAPLADINRSDEKCGTMAAAAAGWGYTKEHAVPDTLQVVDVKIILDNECVKYSVNTDVTLCAGTEHGEGVCYGDYGSPLIANGAVVGIASNVSLSDVSCGDQPELYIRVSEIRDFVTDVVNGGSTANVTDDHATRYVLAP</sequence>
<reference evidence="9" key="1">
    <citation type="submission" date="2020-04" db="EMBL/GenBank/DDBJ databases">
        <title>Hybrid Assembly of Korean Phytophthora infestans isolates.</title>
        <authorList>
            <person name="Prokchorchik M."/>
            <person name="Lee Y."/>
            <person name="Seo J."/>
            <person name="Cho J.-H."/>
            <person name="Park Y.-E."/>
            <person name="Jang D.-C."/>
            <person name="Im J.-S."/>
            <person name="Choi J.-G."/>
            <person name="Park H.-J."/>
            <person name="Lee G.-B."/>
            <person name="Lee Y.-G."/>
            <person name="Hong S.-Y."/>
            <person name="Cho K."/>
            <person name="Sohn K.H."/>
        </authorList>
    </citation>
    <scope>NUCLEOTIDE SEQUENCE</scope>
    <source>
        <strain evidence="9">KR_1_A1</strain>
        <strain evidence="10">KR_2_A2</strain>
    </source>
</reference>
<keyword evidence="7" id="KW-0325">Glycoprotein</keyword>
<dbReference type="Pfam" id="PF00089">
    <property type="entry name" value="Trypsin"/>
    <property type="match status" value="1"/>
</dbReference>
<dbReference type="Gene3D" id="2.40.10.10">
    <property type="entry name" value="Trypsin-like serine proteases"/>
    <property type="match status" value="1"/>
</dbReference>
<dbReference type="AlphaFoldDB" id="A0A833SMR1"/>
<evidence type="ECO:0000256" key="7">
    <source>
        <dbReference type="ARBA" id="ARBA00023180"/>
    </source>
</evidence>
<evidence type="ECO:0000313" key="11">
    <source>
        <dbReference type="Proteomes" id="UP000602510"/>
    </source>
</evidence>
<comment type="similarity">
    <text evidence="2">Belongs to the peptidase S1 family.</text>
</comment>
<dbReference type="PANTHER" id="PTHR24276:SF98">
    <property type="entry name" value="FI18310P1-RELATED"/>
    <property type="match status" value="1"/>
</dbReference>
<dbReference type="InterPro" id="IPR050430">
    <property type="entry name" value="Peptidase_S1"/>
</dbReference>
<comment type="subcellular location">
    <subcellularLocation>
        <location evidence="1">Secreted</location>
    </subcellularLocation>
</comment>
<evidence type="ECO:0000256" key="2">
    <source>
        <dbReference type="ARBA" id="ARBA00007664"/>
    </source>
</evidence>
<comment type="caution">
    <text evidence="9">The sequence shown here is derived from an EMBL/GenBank/DDBJ whole genome shotgun (WGS) entry which is preliminary data.</text>
</comment>
<evidence type="ECO:0000256" key="1">
    <source>
        <dbReference type="ARBA" id="ARBA00004613"/>
    </source>
</evidence>
<dbReference type="Proteomes" id="UP000602510">
    <property type="component" value="Unassembled WGS sequence"/>
</dbReference>
<dbReference type="EMBL" id="JAACNO010001968">
    <property type="protein sequence ID" value="KAF4136302.1"/>
    <property type="molecule type" value="Genomic_DNA"/>
</dbReference>
<evidence type="ECO:0000313" key="9">
    <source>
        <dbReference type="EMBL" id="KAF4043246.1"/>
    </source>
</evidence>
<dbReference type="GO" id="GO:0006508">
    <property type="term" value="P:proteolysis"/>
    <property type="evidence" value="ECO:0007669"/>
    <property type="project" value="InterPro"/>
</dbReference>
<dbReference type="InterPro" id="IPR009003">
    <property type="entry name" value="Peptidase_S1_PA"/>
</dbReference>
<keyword evidence="5" id="KW-0843">Virulence</keyword>
<proteinExistence type="inferred from homology"/>
<keyword evidence="4" id="KW-0732">Signal</keyword>
<dbReference type="InterPro" id="IPR001314">
    <property type="entry name" value="Peptidase_S1A"/>
</dbReference>
<dbReference type="CDD" id="cd00190">
    <property type="entry name" value="Tryp_SPc"/>
    <property type="match status" value="1"/>
</dbReference>
<gene>
    <name evidence="9" type="ORF">GN244_ATG04455</name>
    <name evidence="10" type="ORF">GN958_ATG14474</name>
</gene>